<sequence>MKTVVLVDDHSLIRSGLSQALIGTDYQVIGEAASKSEALAVLNNKAPDICILDLNLGDGNGLDVITALNKAAKIIKFVILTMDDDEDNLNLAKESGASAYVLKSSPVSELLEVLSILEKSTKLFQVIGEINRTTKQKDYRLTNRELDVLNLLGEGLTATTMGRKLFLSETTVKTHLAAIYRKLGAANRSQALKIAIENKLILNK</sequence>
<dbReference type="EMBL" id="CAESAM010000012">
    <property type="protein sequence ID" value="CAB4334411.1"/>
    <property type="molecule type" value="Genomic_DNA"/>
</dbReference>
<proteinExistence type="predicted"/>
<evidence type="ECO:0000313" key="5">
    <source>
        <dbReference type="EMBL" id="CAB4334411.1"/>
    </source>
</evidence>
<dbReference type="PRINTS" id="PR00038">
    <property type="entry name" value="HTHLUXR"/>
</dbReference>
<dbReference type="InterPro" id="IPR058245">
    <property type="entry name" value="NreC/VraR/RcsB-like_REC"/>
</dbReference>
<gene>
    <name evidence="6" type="ORF">UFOPK1509_00286</name>
    <name evidence="5" type="ORF">UFOPK4171_00250</name>
</gene>
<feature type="domain" description="Response regulatory" evidence="4">
    <location>
        <begin position="3"/>
        <end position="118"/>
    </location>
</feature>
<dbReference type="Gene3D" id="3.40.50.2300">
    <property type="match status" value="1"/>
</dbReference>
<dbReference type="InterPro" id="IPR016032">
    <property type="entry name" value="Sig_transdc_resp-reg_C-effctor"/>
</dbReference>
<dbReference type="SMART" id="SM00448">
    <property type="entry name" value="REC"/>
    <property type="match status" value="1"/>
</dbReference>
<protein>
    <submittedName>
        <fullName evidence="6">Unannotated protein</fullName>
    </submittedName>
</protein>
<accession>A0A6J6CGQ7</accession>
<keyword evidence="1" id="KW-0597">Phosphoprotein</keyword>
<evidence type="ECO:0000259" key="3">
    <source>
        <dbReference type="PROSITE" id="PS50043"/>
    </source>
</evidence>
<dbReference type="InterPro" id="IPR039420">
    <property type="entry name" value="WalR-like"/>
</dbReference>
<organism evidence="6">
    <name type="scientific">freshwater metagenome</name>
    <dbReference type="NCBI Taxonomy" id="449393"/>
    <lineage>
        <taxon>unclassified sequences</taxon>
        <taxon>metagenomes</taxon>
        <taxon>ecological metagenomes</taxon>
    </lineage>
</organism>
<feature type="domain" description="HTH luxR-type" evidence="3">
    <location>
        <begin position="134"/>
        <end position="199"/>
    </location>
</feature>
<keyword evidence="2" id="KW-0238">DNA-binding</keyword>
<dbReference type="InterPro" id="IPR000792">
    <property type="entry name" value="Tscrpt_reg_LuxR_C"/>
</dbReference>
<dbReference type="PROSITE" id="PS50110">
    <property type="entry name" value="RESPONSE_REGULATORY"/>
    <property type="match status" value="1"/>
</dbReference>
<dbReference type="EMBL" id="CAEZSY010000024">
    <property type="protein sequence ID" value="CAB4550591.1"/>
    <property type="molecule type" value="Genomic_DNA"/>
</dbReference>
<dbReference type="CDD" id="cd06170">
    <property type="entry name" value="LuxR_C_like"/>
    <property type="match status" value="1"/>
</dbReference>
<dbReference type="PROSITE" id="PS50043">
    <property type="entry name" value="HTH_LUXR_2"/>
    <property type="match status" value="1"/>
</dbReference>
<evidence type="ECO:0000256" key="1">
    <source>
        <dbReference type="ARBA" id="ARBA00022553"/>
    </source>
</evidence>
<dbReference type="PANTHER" id="PTHR43214">
    <property type="entry name" value="TWO-COMPONENT RESPONSE REGULATOR"/>
    <property type="match status" value="1"/>
</dbReference>
<dbReference type="SMART" id="SM00421">
    <property type="entry name" value="HTH_LUXR"/>
    <property type="match status" value="1"/>
</dbReference>
<name>A0A6J6CGQ7_9ZZZZ</name>
<dbReference type="SUPFAM" id="SSF46894">
    <property type="entry name" value="C-terminal effector domain of the bipartite response regulators"/>
    <property type="match status" value="1"/>
</dbReference>
<dbReference type="AlphaFoldDB" id="A0A6J6CGQ7"/>
<evidence type="ECO:0000259" key="4">
    <source>
        <dbReference type="PROSITE" id="PS50110"/>
    </source>
</evidence>
<dbReference type="InterPro" id="IPR001789">
    <property type="entry name" value="Sig_transdc_resp-reg_receiver"/>
</dbReference>
<dbReference type="Pfam" id="PF00196">
    <property type="entry name" value="GerE"/>
    <property type="match status" value="1"/>
</dbReference>
<reference evidence="6" key="1">
    <citation type="submission" date="2020-05" db="EMBL/GenBank/DDBJ databases">
        <authorList>
            <person name="Chiriac C."/>
            <person name="Salcher M."/>
            <person name="Ghai R."/>
            <person name="Kavagutti S V."/>
        </authorList>
    </citation>
    <scope>NUCLEOTIDE SEQUENCE</scope>
</reference>
<dbReference type="PANTHER" id="PTHR43214:SF43">
    <property type="entry name" value="TWO-COMPONENT RESPONSE REGULATOR"/>
    <property type="match status" value="1"/>
</dbReference>
<dbReference type="InterPro" id="IPR011006">
    <property type="entry name" value="CheY-like_superfamily"/>
</dbReference>
<dbReference type="GO" id="GO:0003677">
    <property type="term" value="F:DNA binding"/>
    <property type="evidence" value="ECO:0007669"/>
    <property type="project" value="UniProtKB-KW"/>
</dbReference>
<dbReference type="CDD" id="cd17535">
    <property type="entry name" value="REC_NarL-like"/>
    <property type="match status" value="1"/>
</dbReference>
<dbReference type="GO" id="GO:0006355">
    <property type="term" value="P:regulation of DNA-templated transcription"/>
    <property type="evidence" value="ECO:0007669"/>
    <property type="project" value="InterPro"/>
</dbReference>
<dbReference type="Pfam" id="PF00072">
    <property type="entry name" value="Response_reg"/>
    <property type="match status" value="1"/>
</dbReference>
<evidence type="ECO:0000313" key="6">
    <source>
        <dbReference type="EMBL" id="CAB4550591.1"/>
    </source>
</evidence>
<dbReference type="SUPFAM" id="SSF52172">
    <property type="entry name" value="CheY-like"/>
    <property type="match status" value="1"/>
</dbReference>
<dbReference type="GO" id="GO:0000160">
    <property type="term" value="P:phosphorelay signal transduction system"/>
    <property type="evidence" value="ECO:0007669"/>
    <property type="project" value="InterPro"/>
</dbReference>
<evidence type="ECO:0000256" key="2">
    <source>
        <dbReference type="ARBA" id="ARBA00023125"/>
    </source>
</evidence>